<proteinExistence type="predicted"/>
<dbReference type="PANTHER" id="PTHR24012">
    <property type="entry name" value="RNA BINDING PROTEIN"/>
    <property type="match status" value="1"/>
</dbReference>
<dbReference type="InterPro" id="IPR000504">
    <property type="entry name" value="RRM_dom"/>
</dbReference>
<organism evidence="6 7">
    <name type="scientific">Thalictrum thalictroides</name>
    <name type="common">Rue-anemone</name>
    <name type="synonym">Anemone thalictroides</name>
    <dbReference type="NCBI Taxonomy" id="46969"/>
    <lineage>
        <taxon>Eukaryota</taxon>
        <taxon>Viridiplantae</taxon>
        <taxon>Streptophyta</taxon>
        <taxon>Embryophyta</taxon>
        <taxon>Tracheophyta</taxon>
        <taxon>Spermatophyta</taxon>
        <taxon>Magnoliopsida</taxon>
        <taxon>Ranunculales</taxon>
        <taxon>Ranunculaceae</taxon>
        <taxon>Thalictroideae</taxon>
        <taxon>Thalictrum</taxon>
    </lineage>
</organism>
<feature type="compositionally biased region" description="Basic and acidic residues" evidence="4">
    <location>
        <begin position="44"/>
        <end position="57"/>
    </location>
</feature>
<feature type="region of interest" description="Disordered" evidence="4">
    <location>
        <begin position="258"/>
        <end position="320"/>
    </location>
</feature>
<evidence type="ECO:0000256" key="3">
    <source>
        <dbReference type="PROSITE-ProRule" id="PRU00176"/>
    </source>
</evidence>
<dbReference type="Pfam" id="PF00076">
    <property type="entry name" value="RRM_1"/>
    <property type="match status" value="2"/>
</dbReference>
<feature type="domain" description="RRM" evidence="5">
    <location>
        <begin position="177"/>
        <end position="257"/>
    </location>
</feature>
<feature type="domain" description="RRM" evidence="5">
    <location>
        <begin position="84"/>
        <end position="165"/>
    </location>
</feature>
<dbReference type="Proteomes" id="UP000554482">
    <property type="component" value="Unassembled WGS sequence"/>
</dbReference>
<evidence type="ECO:0000313" key="6">
    <source>
        <dbReference type="EMBL" id="KAF5175329.1"/>
    </source>
</evidence>
<feature type="compositionally biased region" description="Polar residues" evidence="4">
    <location>
        <begin position="276"/>
        <end position="316"/>
    </location>
</feature>
<reference evidence="6 7" key="1">
    <citation type="submission" date="2020-06" db="EMBL/GenBank/DDBJ databases">
        <title>Transcriptomic and genomic resources for Thalictrum thalictroides and T. hernandezii: Facilitating candidate gene discovery in an emerging model plant lineage.</title>
        <authorList>
            <person name="Arias T."/>
            <person name="Riano-Pachon D.M."/>
            <person name="Di Stilio V.S."/>
        </authorList>
    </citation>
    <scope>NUCLEOTIDE SEQUENCE [LARGE SCALE GENOMIC DNA]</scope>
    <source>
        <strain evidence="7">cv. WT478/WT964</strain>
        <tissue evidence="6">Leaves</tissue>
    </source>
</reference>
<feature type="compositionally biased region" description="Low complexity" evidence="4">
    <location>
        <begin position="7"/>
        <end position="26"/>
    </location>
</feature>
<dbReference type="InterPro" id="IPR012677">
    <property type="entry name" value="Nucleotide-bd_a/b_plait_sf"/>
</dbReference>
<keyword evidence="1" id="KW-0677">Repeat</keyword>
<dbReference type="GO" id="GO:0003723">
    <property type="term" value="F:RNA binding"/>
    <property type="evidence" value="ECO:0007669"/>
    <property type="project" value="UniProtKB-UniRule"/>
</dbReference>
<evidence type="ECO:0000313" key="7">
    <source>
        <dbReference type="Proteomes" id="UP000554482"/>
    </source>
</evidence>
<comment type="caution">
    <text evidence="6">The sequence shown here is derived from an EMBL/GenBank/DDBJ whole genome shotgun (WGS) entry which is preliminary data.</text>
</comment>
<dbReference type="EMBL" id="JABWDY010044218">
    <property type="protein sequence ID" value="KAF5175329.1"/>
    <property type="molecule type" value="Genomic_DNA"/>
</dbReference>
<name>A0A7J6US39_THATH</name>
<keyword evidence="7" id="KW-1185">Reference proteome</keyword>
<sequence>MPYRQFTNNTNSNNNRYNNNRNPNPSEATHNQQWNQCNGTSQDHSFDGFRDKDHVDAHSMPLSGLKRPFPISDRADHTDNGGLIKLFIANVPRRAIEDDIRPLFEEHGNVVEIFLIRDRTSGQRRGCCFVKYSTLEDAERAIKALHSQYTFPGEYDPIQVRYADGEWQRLRSLQNERKLYVAELNKQATKNEITEIFSTYGRVEDVCILRDEMKQSLGCGFVEFVQRDMALAAINALNGTYVMTGCGQPLIVRFAKPRKPKAGDSRNDAAFRGSRVYTSQGIRPESNGGNPNCVAHTQPNGWKKTSPQSSGPSSQAHDFASHSVAKNGAAAVSMATNSKHLLIKVPSGGELLPLEKPLHPSLQLVPSLKLHTQGTPYTSQMQTSLPPMQQLDQLQVPTSVGPFSQALSSEHFNGNRGHSTQFHSQQSTFTTTAQQISLNVQTEDEPSTASQNQLCGSAIQQEMQKPLQKSSNQLAEVLTPQLSQTATQEPRSDDAKQQVGLLPRVVMAAGCLLPVRSGRWTELLPLSELLLLLLALPLLDPPGQPMSVYIYTASFAYIYTASFAYIYTASFAGCLLPVRSGRWTELLPLSELLLLLLALPLLDPLGQPMSVLPSLILVT</sequence>
<feature type="compositionally biased region" description="Polar residues" evidence="4">
    <location>
        <begin position="27"/>
        <end position="43"/>
    </location>
</feature>
<gene>
    <name evidence="6" type="ORF">FRX31_035084</name>
</gene>
<evidence type="ECO:0000256" key="2">
    <source>
        <dbReference type="ARBA" id="ARBA00022884"/>
    </source>
</evidence>
<protein>
    <submittedName>
        <fullName evidence="6">Flowering time control protein fca</fullName>
    </submittedName>
</protein>
<dbReference type="AlphaFoldDB" id="A0A7J6US39"/>
<dbReference type="SUPFAM" id="SSF54928">
    <property type="entry name" value="RNA-binding domain, RBD"/>
    <property type="match status" value="2"/>
</dbReference>
<accession>A0A7J6US39</accession>
<dbReference type="PROSITE" id="PS50102">
    <property type="entry name" value="RRM"/>
    <property type="match status" value="2"/>
</dbReference>
<dbReference type="FunFam" id="3.30.70.330:FF:000013">
    <property type="entry name" value="CUGBP Elav-like family member 1 isoform 2"/>
    <property type="match status" value="1"/>
</dbReference>
<dbReference type="InterPro" id="IPR035979">
    <property type="entry name" value="RBD_domain_sf"/>
</dbReference>
<dbReference type="Gene3D" id="3.30.70.330">
    <property type="match status" value="2"/>
</dbReference>
<evidence type="ECO:0000256" key="4">
    <source>
        <dbReference type="SAM" id="MobiDB-lite"/>
    </source>
</evidence>
<keyword evidence="2 3" id="KW-0694">RNA-binding</keyword>
<evidence type="ECO:0000256" key="1">
    <source>
        <dbReference type="ARBA" id="ARBA00022737"/>
    </source>
</evidence>
<evidence type="ECO:0000259" key="5">
    <source>
        <dbReference type="PROSITE" id="PS50102"/>
    </source>
</evidence>
<feature type="region of interest" description="Disordered" evidence="4">
    <location>
        <begin position="1"/>
        <end position="74"/>
    </location>
</feature>
<dbReference type="SMART" id="SM00360">
    <property type="entry name" value="RRM"/>
    <property type="match status" value="2"/>
</dbReference>
<dbReference type="OrthoDB" id="410044at2759"/>